<comment type="caution">
    <text evidence="3">The sequence shown here is derived from an EMBL/GenBank/DDBJ whole genome shotgun (WGS) entry which is preliminary data.</text>
</comment>
<dbReference type="Proteomes" id="UP000218231">
    <property type="component" value="Unassembled WGS sequence"/>
</dbReference>
<evidence type="ECO:0000313" key="3">
    <source>
        <dbReference type="EMBL" id="PAV76493.1"/>
    </source>
</evidence>
<sequence>MRDANLLENRGERKRIGESGKKMESTKKRRSTGNAGTVWRQPPVHKLASMPNSSSISSRESNEMLLAFLNNRTAPSGADPNAIEFDNFEFEAPPTQQMQQSGSGATSYSSSPEGELDMLIGFFLMNGFCIVMFLLFGLCVILPCMRKRPKFLTPKNNVVVEKKVVEKKPVLTTTPNSASATPLPSQKPMFKNLVKKVIQKPEFNQLKRESIANAANNKFVVNKPNIQIAIQPSDEVEMSACETSSQGKDDRVLVIDEEEPESKSLIRANLLENVNFDDLYYLSPSHL</sequence>
<feature type="compositionally biased region" description="Basic and acidic residues" evidence="1">
    <location>
        <begin position="1"/>
        <end position="26"/>
    </location>
</feature>
<evidence type="ECO:0000313" key="4">
    <source>
        <dbReference type="Proteomes" id="UP000218231"/>
    </source>
</evidence>
<proteinExistence type="predicted"/>
<reference evidence="3 4" key="1">
    <citation type="journal article" date="2017" name="Curr. Biol.">
        <title>Genome architecture and evolution of a unichromosomal asexual nematode.</title>
        <authorList>
            <person name="Fradin H."/>
            <person name="Zegar C."/>
            <person name="Gutwein M."/>
            <person name="Lucas J."/>
            <person name="Kovtun M."/>
            <person name="Corcoran D."/>
            <person name="Baugh L.R."/>
            <person name="Kiontke K."/>
            <person name="Gunsalus K."/>
            <person name="Fitch D.H."/>
            <person name="Piano F."/>
        </authorList>
    </citation>
    <scope>NUCLEOTIDE SEQUENCE [LARGE SCALE GENOMIC DNA]</scope>
    <source>
        <strain evidence="3">PF1309</strain>
    </source>
</reference>
<keyword evidence="2" id="KW-1133">Transmembrane helix</keyword>
<keyword evidence="4" id="KW-1185">Reference proteome</keyword>
<feature type="region of interest" description="Disordered" evidence="1">
    <location>
        <begin position="1"/>
        <end position="56"/>
    </location>
</feature>
<name>A0A2A2KRR5_9BILA</name>
<gene>
    <name evidence="3" type="ORF">WR25_11639</name>
</gene>
<dbReference type="AlphaFoldDB" id="A0A2A2KRR5"/>
<feature type="transmembrane region" description="Helical" evidence="2">
    <location>
        <begin position="118"/>
        <end position="142"/>
    </location>
</feature>
<accession>A0A2A2KRR5</accession>
<organism evidence="3 4">
    <name type="scientific">Diploscapter pachys</name>
    <dbReference type="NCBI Taxonomy" id="2018661"/>
    <lineage>
        <taxon>Eukaryota</taxon>
        <taxon>Metazoa</taxon>
        <taxon>Ecdysozoa</taxon>
        <taxon>Nematoda</taxon>
        <taxon>Chromadorea</taxon>
        <taxon>Rhabditida</taxon>
        <taxon>Rhabditina</taxon>
        <taxon>Rhabditomorpha</taxon>
        <taxon>Rhabditoidea</taxon>
        <taxon>Rhabditidae</taxon>
        <taxon>Diploscapter</taxon>
    </lineage>
</organism>
<evidence type="ECO:0000256" key="2">
    <source>
        <dbReference type="SAM" id="Phobius"/>
    </source>
</evidence>
<protein>
    <submittedName>
        <fullName evidence="3">Uncharacterized protein</fullName>
    </submittedName>
</protein>
<evidence type="ECO:0000256" key="1">
    <source>
        <dbReference type="SAM" id="MobiDB-lite"/>
    </source>
</evidence>
<keyword evidence="2" id="KW-0472">Membrane</keyword>
<dbReference type="EMBL" id="LIAE01007877">
    <property type="protein sequence ID" value="PAV76493.1"/>
    <property type="molecule type" value="Genomic_DNA"/>
</dbReference>
<keyword evidence="2" id="KW-0812">Transmembrane</keyword>
<dbReference type="OrthoDB" id="5876932at2759"/>